<evidence type="ECO:0000313" key="2">
    <source>
        <dbReference type="EMBL" id="KAG8180835.1"/>
    </source>
</evidence>
<evidence type="ECO:0000256" key="1">
    <source>
        <dbReference type="SAM" id="Phobius"/>
    </source>
</evidence>
<evidence type="ECO:0000313" key="3">
    <source>
        <dbReference type="Proteomes" id="UP000827092"/>
    </source>
</evidence>
<accession>A0AAV6UA02</accession>
<dbReference type="PANTHER" id="PTHR15949">
    <property type="entry name" value="TESTIS-EXPRESSED PROTEIN 264"/>
    <property type="match status" value="1"/>
</dbReference>
<dbReference type="GO" id="GO:0106300">
    <property type="term" value="P:protein-DNA covalent cross-linking repair"/>
    <property type="evidence" value="ECO:0007669"/>
    <property type="project" value="TreeGrafter"/>
</dbReference>
<dbReference type="EMBL" id="JAFNEN010000547">
    <property type="protein sequence ID" value="KAG8180835.1"/>
    <property type="molecule type" value="Genomic_DNA"/>
</dbReference>
<organism evidence="2 3">
    <name type="scientific">Oedothorax gibbosus</name>
    <dbReference type="NCBI Taxonomy" id="931172"/>
    <lineage>
        <taxon>Eukaryota</taxon>
        <taxon>Metazoa</taxon>
        <taxon>Ecdysozoa</taxon>
        <taxon>Arthropoda</taxon>
        <taxon>Chelicerata</taxon>
        <taxon>Arachnida</taxon>
        <taxon>Araneae</taxon>
        <taxon>Araneomorphae</taxon>
        <taxon>Entelegynae</taxon>
        <taxon>Araneoidea</taxon>
        <taxon>Linyphiidae</taxon>
        <taxon>Erigoninae</taxon>
        <taxon>Oedothorax</taxon>
    </lineage>
</organism>
<dbReference type="GO" id="GO:0005634">
    <property type="term" value="C:nucleus"/>
    <property type="evidence" value="ECO:0007669"/>
    <property type="project" value="TreeGrafter"/>
</dbReference>
<proteinExistence type="predicted"/>
<feature type="transmembrane region" description="Helical" evidence="1">
    <location>
        <begin position="7"/>
        <end position="31"/>
    </location>
</feature>
<dbReference type="GO" id="GO:0005789">
    <property type="term" value="C:endoplasmic reticulum membrane"/>
    <property type="evidence" value="ECO:0007669"/>
    <property type="project" value="TreeGrafter"/>
</dbReference>
<sequence>MLTYDDVAEYFSVVCCGFGCFFASLLLILFYHGVFYKVVVKSTKPPFTKDLYVVYKFTLNYTESRNLLAEVQSIAPDLESFSIYHEAFYQTKSQVGSSVGVILTDQMGEALYKKLLGAGYKVAIFPAVEYAVISSFPYRNYLSLALAVNRIYPKFKEYIKMNRLCAHPIMELYTKDTIYFIAPLSKQFDFYADEAITHTEDTSGEEEEEEELSCEEEVKKCTCATRRRHKTSCGGMC</sequence>
<dbReference type="GO" id="GO:0005657">
    <property type="term" value="C:replication fork"/>
    <property type="evidence" value="ECO:0007669"/>
    <property type="project" value="TreeGrafter"/>
</dbReference>
<keyword evidence="1" id="KW-1133">Transmembrane helix</keyword>
<gene>
    <name evidence="2" type="ORF">JTE90_005922</name>
</gene>
<dbReference type="Proteomes" id="UP000827092">
    <property type="component" value="Unassembled WGS sequence"/>
</dbReference>
<name>A0AAV6UA02_9ARAC</name>
<reference evidence="2 3" key="1">
    <citation type="journal article" date="2022" name="Nat. Ecol. Evol.">
        <title>A masculinizing supergene underlies an exaggerated male reproductive morph in a spider.</title>
        <authorList>
            <person name="Hendrickx F."/>
            <person name="De Corte Z."/>
            <person name="Sonet G."/>
            <person name="Van Belleghem S.M."/>
            <person name="Kostlbacher S."/>
            <person name="Vangestel C."/>
        </authorList>
    </citation>
    <scope>NUCLEOTIDE SEQUENCE [LARGE SCALE GENOMIC DNA]</scope>
    <source>
        <strain evidence="2">W744_W776</strain>
    </source>
</reference>
<dbReference type="PANTHER" id="PTHR15949:SF3">
    <property type="entry name" value="TESTIS-EXPRESSED PROTEIN 264"/>
    <property type="match status" value="1"/>
</dbReference>
<comment type="caution">
    <text evidence="2">The sequence shown here is derived from an EMBL/GenBank/DDBJ whole genome shotgun (WGS) entry which is preliminary data.</text>
</comment>
<keyword evidence="3" id="KW-1185">Reference proteome</keyword>
<keyword evidence="1" id="KW-0472">Membrane</keyword>
<protein>
    <submittedName>
        <fullName evidence="2">Uncharacterized protein</fullName>
    </submittedName>
</protein>
<dbReference type="GO" id="GO:0061709">
    <property type="term" value="P:reticulophagy"/>
    <property type="evidence" value="ECO:0007669"/>
    <property type="project" value="TreeGrafter"/>
</dbReference>
<dbReference type="AlphaFoldDB" id="A0AAV6UA02"/>
<dbReference type="GO" id="GO:0000421">
    <property type="term" value="C:autophagosome membrane"/>
    <property type="evidence" value="ECO:0007669"/>
    <property type="project" value="TreeGrafter"/>
</dbReference>
<keyword evidence="1" id="KW-0812">Transmembrane</keyword>